<evidence type="ECO:0000259" key="2">
    <source>
        <dbReference type="Pfam" id="PF01970"/>
    </source>
</evidence>
<feature type="transmembrane region" description="Helical" evidence="1">
    <location>
        <begin position="255"/>
        <end position="282"/>
    </location>
</feature>
<gene>
    <name evidence="3" type="ORF">HOP51_09500</name>
</gene>
<feature type="transmembrane region" description="Helical" evidence="1">
    <location>
        <begin position="135"/>
        <end position="156"/>
    </location>
</feature>
<evidence type="ECO:0000256" key="1">
    <source>
        <dbReference type="SAM" id="Phobius"/>
    </source>
</evidence>
<evidence type="ECO:0000313" key="4">
    <source>
        <dbReference type="Proteomes" id="UP001320122"/>
    </source>
</evidence>
<feature type="transmembrane region" description="Helical" evidence="1">
    <location>
        <begin position="163"/>
        <end position="181"/>
    </location>
</feature>
<name>A0ABS9AF23_9GAMM</name>
<keyword evidence="1" id="KW-1133">Transmembrane helix</keyword>
<keyword evidence="1" id="KW-0812">Transmembrane</keyword>
<reference evidence="3 4" key="1">
    <citation type="journal article" date="2021" name="Front. Microbiol.">
        <title>Aerobic Denitrification and Heterotrophic Sulfur Oxidation in the Genus Halomonas Revealed by Six Novel Species Characterizations and Genome-Based Analysis.</title>
        <authorList>
            <person name="Wang L."/>
            <person name="Shao Z."/>
        </authorList>
    </citation>
    <scope>NUCLEOTIDE SEQUENCE [LARGE SCALE GENOMIC DNA]</scope>
    <source>
        <strain evidence="3 4">MCCC 1A11036</strain>
    </source>
</reference>
<feature type="domain" description="DUF112" evidence="2">
    <location>
        <begin position="17"/>
        <end position="450"/>
    </location>
</feature>
<dbReference type="InterPro" id="IPR002823">
    <property type="entry name" value="DUF112_TM"/>
</dbReference>
<feature type="transmembrane region" description="Helical" evidence="1">
    <location>
        <begin position="58"/>
        <end position="79"/>
    </location>
</feature>
<dbReference type="RefSeq" id="WP_234273683.1">
    <property type="nucleotide sequence ID" value="NZ_JABFTT010000006.1"/>
</dbReference>
<feature type="transmembrane region" description="Helical" evidence="1">
    <location>
        <begin position="361"/>
        <end position="383"/>
    </location>
</feature>
<comment type="caution">
    <text evidence="3">The sequence shown here is derived from an EMBL/GenBank/DDBJ whole genome shotgun (WGS) entry which is preliminary data.</text>
</comment>
<protein>
    <recommendedName>
        <fullName evidence="2">DUF112 domain-containing protein</fullName>
    </recommendedName>
</protein>
<feature type="transmembrane region" description="Helical" evidence="1">
    <location>
        <begin position="105"/>
        <end position="129"/>
    </location>
</feature>
<keyword evidence="1" id="KW-0472">Membrane</keyword>
<dbReference type="EMBL" id="JABFTT010000006">
    <property type="protein sequence ID" value="MCE8020338.1"/>
    <property type="molecule type" value="Genomic_DNA"/>
</dbReference>
<feature type="transmembrane region" description="Helical" evidence="1">
    <location>
        <begin position="445"/>
        <end position="462"/>
    </location>
</feature>
<proteinExistence type="predicted"/>
<feature type="transmembrane region" description="Helical" evidence="1">
    <location>
        <begin position="395"/>
        <end position="415"/>
    </location>
</feature>
<sequence length="509" mass="52561">MHDLAAGLQLILSIETLLWIAAGSILGIVLGALPGLSATMGVALMLPVSFHLPTATGVAMLLAVYAGAVAGASIPAILLGTPGNPNAIATIADGLKMAKQGRAGLALGSAALASLIGGLFSLIVLMSFAPLLARATLLFGPVEKFGLALLGLTLIASISGGQVVRGMAMAAFGILLALLGSDPYTNAPRMPFPEIFARTPLHNGIELIPALIGLFGVSQALVDLERLKAPRPAVPALRLRNLFPSAARLKRMWRVLLESSGIGTLVGMLPGAGASIAVFLAYDRARALTHTPDSGLESTGSGSVEGVMAPESANNAVTGGAMVPVLTLGIPGDAATAVVLGALMIQGVVPGNELFMHNMPLVYAIFIGMAFALVAMFAFQLIGVRLFPHILRVPLSLLIPLVLLLSLVGTFAVDGQAVTKATYNMGVALAMGLIGYAIKKAGYPLVPLVLGLILGAMLEDNYRLAVKLARGDQWVFFQSPILLGMLALIALILFLPRLKRAGILRGARP</sequence>
<dbReference type="PANTHER" id="PTHR35342">
    <property type="entry name" value="TRICARBOXYLIC TRANSPORT PROTEIN"/>
    <property type="match status" value="1"/>
</dbReference>
<feature type="transmembrane region" description="Helical" evidence="1">
    <location>
        <begin position="474"/>
        <end position="495"/>
    </location>
</feature>
<feature type="transmembrane region" description="Helical" evidence="1">
    <location>
        <begin position="421"/>
        <end position="438"/>
    </location>
</feature>
<organism evidence="3 4">
    <name type="scientific">Billgrantia zhangzhouensis</name>
    <dbReference type="NCBI Taxonomy" id="2733481"/>
    <lineage>
        <taxon>Bacteria</taxon>
        <taxon>Pseudomonadati</taxon>
        <taxon>Pseudomonadota</taxon>
        <taxon>Gammaproteobacteria</taxon>
        <taxon>Oceanospirillales</taxon>
        <taxon>Halomonadaceae</taxon>
        <taxon>Billgrantia</taxon>
    </lineage>
</organism>
<dbReference type="PANTHER" id="PTHR35342:SF5">
    <property type="entry name" value="TRICARBOXYLIC TRANSPORT PROTEIN"/>
    <property type="match status" value="1"/>
</dbReference>
<keyword evidence="4" id="KW-1185">Reference proteome</keyword>
<accession>A0ABS9AF23</accession>
<dbReference type="Pfam" id="PF01970">
    <property type="entry name" value="TctA"/>
    <property type="match status" value="1"/>
</dbReference>
<evidence type="ECO:0000313" key="3">
    <source>
        <dbReference type="EMBL" id="MCE8020338.1"/>
    </source>
</evidence>
<dbReference type="Proteomes" id="UP001320122">
    <property type="component" value="Unassembled WGS sequence"/>
</dbReference>
<feature type="transmembrane region" description="Helical" evidence="1">
    <location>
        <begin position="17"/>
        <end position="46"/>
    </location>
</feature>